<dbReference type="RefSeq" id="XP_030926867.1">
    <property type="nucleotide sequence ID" value="XM_031071007.1"/>
</dbReference>
<accession>A0A7N2M539</accession>
<feature type="region of interest" description="Disordered" evidence="1">
    <location>
        <begin position="347"/>
        <end position="426"/>
    </location>
</feature>
<feature type="compositionally biased region" description="Basic and acidic residues" evidence="1">
    <location>
        <begin position="399"/>
        <end position="421"/>
    </location>
</feature>
<dbReference type="EnsemblPlants" id="QL07p026924:mrna">
    <property type="protein sequence ID" value="QL07p026924:mrna"/>
    <property type="gene ID" value="QL07p026924"/>
</dbReference>
<proteinExistence type="predicted"/>
<dbReference type="InParanoid" id="A0A7N2M539"/>
<dbReference type="AlphaFoldDB" id="A0A7N2M539"/>
<dbReference type="GeneID" id="115953379"/>
<reference evidence="3" key="2">
    <citation type="submission" date="2021-01" db="UniProtKB">
        <authorList>
            <consortium name="EnsemblPlants"/>
        </authorList>
    </citation>
    <scope>IDENTIFICATION</scope>
</reference>
<protein>
    <recommendedName>
        <fullName evidence="2">Myb/SANT-like domain-containing protein</fullName>
    </recommendedName>
</protein>
<name>A0A7N2M539_QUELO</name>
<dbReference type="OMA" id="ELCVICG"/>
<feature type="region of interest" description="Disordered" evidence="1">
    <location>
        <begin position="158"/>
        <end position="179"/>
    </location>
</feature>
<evidence type="ECO:0000259" key="2">
    <source>
        <dbReference type="Pfam" id="PF12776"/>
    </source>
</evidence>
<evidence type="ECO:0000313" key="4">
    <source>
        <dbReference type="Proteomes" id="UP000594261"/>
    </source>
</evidence>
<dbReference type="PANTHER" id="PTHR46929:SF33">
    <property type="entry name" value="L10-INTERACTING MYB DOMAIN-CONTAINING PROTEIN-LIKE ISOFORM X1"/>
    <property type="match status" value="1"/>
</dbReference>
<dbReference type="OrthoDB" id="1848055at2759"/>
<dbReference type="Pfam" id="PF12776">
    <property type="entry name" value="Myb_DNA-bind_3"/>
    <property type="match status" value="2"/>
</dbReference>
<dbReference type="Gramene" id="QL07p026924:mrna">
    <property type="protein sequence ID" value="QL07p026924:mrna"/>
    <property type="gene ID" value="QL07p026924"/>
</dbReference>
<dbReference type="KEGG" id="qlo:115953379"/>
<reference evidence="3 4" key="1">
    <citation type="journal article" date="2016" name="G3 (Bethesda)">
        <title>First Draft Assembly and Annotation of the Genome of a California Endemic Oak Quercus lobata Nee (Fagaceae).</title>
        <authorList>
            <person name="Sork V.L."/>
            <person name="Fitz-Gibbon S.T."/>
            <person name="Puiu D."/>
            <person name="Crepeau M."/>
            <person name="Gugger P.F."/>
            <person name="Sherman R."/>
            <person name="Stevens K."/>
            <person name="Langley C.H."/>
            <person name="Pellegrini M."/>
            <person name="Salzberg S.L."/>
        </authorList>
    </citation>
    <scope>NUCLEOTIDE SEQUENCE [LARGE SCALE GENOMIC DNA]</scope>
    <source>
        <strain evidence="3 4">cv. SW786</strain>
    </source>
</reference>
<evidence type="ECO:0000313" key="3">
    <source>
        <dbReference type="EnsemblPlants" id="QL07p026924:mrna"/>
    </source>
</evidence>
<sequence>MDDDSFIINDSLRANWTPSQDQYFIDQMLDQVRRGNKTGHVFSKQAWAEMISQFNTKFGFKYDTDVLKNRYKRFRKQYNEIKMLVDQSGFKWDETLHMVIADDNVWAEFIKAHLDMVTYKTRVLPHYNELCIICGHAVADGRYSLSCFDVDFEKNDEAKPTDVKTPKTPKTSSSDDHSKIDWSQTMDQFFVELMLDQVHKGNKIGRMFKKKAWAHMIMSFNTKFGFQYGKVVLKNRYNILRRHYSSIKMLLTQKGFSWDETQQKVVGDDRVWNKYLKAHHNFRMFRNKVMPYYSEMSIICGNEATTTKNNTPSCKSHLVEEAPGKKNINGKAVLIDNKDVTDNAHKEALHSSGDKKHHPSRKDEEALEAGVNKKHHHSIRKVEEALDSGVGKKKHHSSRKNEAALHSGGDRNVSEQQKRLQPDMPQTFPLSKKARRIQDGMADVLREMAVAVTSLTKKQKQENSISTEDVIDVLQAIPDMDDDLLLDACDFLEDEKRARMFLALDAPLRKKWLMRKLRP</sequence>
<feature type="domain" description="Myb/SANT-like" evidence="2">
    <location>
        <begin position="15"/>
        <end position="108"/>
    </location>
</feature>
<evidence type="ECO:0000256" key="1">
    <source>
        <dbReference type="SAM" id="MobiDB-lite"/>
    </source>
</evidence>
<dbReference type="Proteomes" id="UP000594261">
    <property type="component" value="Chromosome 7"/>
</dbReference>
<gene>
    <name evidence="3" type="primary">LOC115953379</name>
</gene>
<organism evidence="3 4">
    <name type="scientific">Quercus lobata</name>
    <name type="common">Valley oak</name>
    <dbReference type="NCBI Taxonomy" id="97700"/>
    <lineage>
        <taxon>Eukaryota</taxon>
        <taxon>Viridiplantae</taxon>
        <taxon>Streptophyta</taxon>
        <taxon>Embryophyta</taxon>
        <taxon>Tracheophyta</taxon>
        <taxon>Spermatophyta</taxon>
        <taxon>Magnoliopsida</taxon>
        <taxon>eudicotyledons</taxon>
        <taxon>Gunneridae</taxon>
        <taxon>Pentapetalae</taxon>
        <taxon>rosids</taxon>
        <taxon>fabids</taxon>
        <taxon>Fagales</taxon>
        <taxon>Fagaceae</taxon>
        <taxon>Quercus</taxon>
    </lineage>
</organism>
<keyword evidence="4" id="KW-1185">Reference proteome</keyword>
<dbReference type="EMBL" id="LRBV02000007">
    <property type="status" value="NOT_ANNOTATED_CDS"/>
    <property type="molecule type" value="Genomic_DNA"/>
</dbReference>
<feature type="domain" description="Myb/SANT-like" evidence="2">
    <location>
        <begin position="182"/>
        <end position="275"/>
    </location>
</feature>
<dbReference type="PANTHER" id="PTHR46929">
    <property type="entry name" value="EXPRESSED PROTEIN"/>
    <property type="match status" value="1"/>
</dbReference>
<dbReference type="InterPro" id="IPR024752">
    <property type="entry name" value="Myb/SANT-like_dom"/>
</dbReference>